<accession>A0AAU7PFI6</accession>
<reference evidence="1" key="1">
    <citation type="submission" date="2024-05" db="EMBL/GenBank/DDBJ databases">
        <title>Isolation and characterization of the novel Burkholderia jumbo bacteriophage Surprise13.</title>
        <authorList>
            <person name="Supina B.S.I."/>
            <person name="Dennis J."/>
        </authorList>
    </citation>
    <scope>NUCLEOTIDE SEQUENCE</scope>
</reference>
<protein>
    <recommendedName>
        <fullName evidence="2">2OG-Fe(II) oxygenase</fullName>
    </recommendedName>
</protein>
<evidence type="ECO:0008006" key="2">
    <source>
        <dbReference type="Google" id="ProtNLM"/>
    </source>
</evidence>
<evidence type="ECO:0000313" key="1">
    <source>
        <dbReference type="EMBL" id="XBS47644.1"/>
    </source>
</evidence>
<proteinExistence type="predicted"/>
<gene>
    <name evidence="1" type="ORF">SURPRISE13_083</name>
</gene>
<sequence length="222" mass="25758">MINPLTQDAFERFKETMSSHAQHIEMKPFNADDFLGDYLTKGFYSFSAAKLLAPIEIQRFKVVTVKHEDNCFHAEGHEFHDNYMQLSIEQLGRDLRRLLHEVPAELQFDFYTDSVNDHVQLWHSDAQYAMPGQNATINCFFNNTNETIGGRFDMAPYSADIIGTKKLPGYFTSIYPQCYDVIIFNQNRNFLHKAIPSVMKRRMLSFAATFENINPLLPNWQA</sequence>
<dbReference type="EMBL" id="PP856017">
    <property type="protein sequence ID" value="XBS47644.1"/>
    <property type="molecule type" value="Genomic_DNA"/>
</dbReference>
<name>A0AAU7PFI6_9VIRU</name>
<organism evidence="1">
    <name type="scientific">Burkholderia phage vB_BgluM-SURPRISE13</name>
    <dbReference type="NCBI Taxonomy" id="3159457"/>
    <lineage>
        <taxon>Viruses</taxon>
    </lineage>
</organism>